<dbReference type="EMBL" id="JYDW01000215">
    <property type="protein sequence ID" value="KRZ51760.1"/>
    <property type="molecule type" value="Genomic_DNA"/>
</dbReference>
<gene>
    <name evidence="2" type="ORF">T02_13002</name>
</gene>
<dbReference type="AlphaFoldDB" id="A0A0V1KWP6"/>
<feature type="domain" description="BPTI-like C-terminal" evidence="1">
    <location>
        <begin position="108"/>
        <end position="184"/>
    </location>
</feature>
<evidence type="ECO:0000313" key="2">
    <source>
        <dbReference type="EMBL" id="KRZ51760.1"/>
    </source>
</evidence>
<dbReference type="OrthoDB" id="5774963at2759"/>
<feature type="non-terminal residue" evidence="2">
    <location>
        <position position="1"/>
    </location>
</feature>
<keyword evidence="3" id="KW-1185">Reference proteome</keyword>
<evidence type="ECO:0000313" key="3">
    <source>
        <dbReference type="Proteomes" id="UP000054721"/>
    </source>
</evidence>
<comment type="caution">
    <text evidence="2">The sequence shown here is derived from an EMBL/GenBank/DDBJ whole genome shotgun (WGS) entry which is preliminary data.</text>
</comment>
<dbReference type="Proteomes" id="UP000054721">
    <property type="component" value="Unassembled WGS sequence"/>
</dbReference>
<evidence type="ECO:0000259" key="1">
    <source>
        <dbReference type="Pfam" id="PF25315"/>
    </source>
</evidence>
<organism evidence="2 3">
    <name type="scientific">Trichinella nativa</name>
    <dbReference type="NCBI Taxonomy" id="6335"/>
    <lineage>
        <taxon>Eukaryota</taxon>
        <taxon>Metazoa</taxon>
        <taxon>Ecdysozoa</taxon>
        <taxon>Nematoda</taxon>
        <taxon>Enoplea</taxon>
        <taxon>Dorylaimia</taxon>
        <taxon>Trichinellida</taxon>
        <taxon>Trichinellidae</taxon>
        <taxon>Trichinella</taxon>
    </lineage>
</organism>
<dbReference type="EMBL" id="JYDW01000215">
    <property type="protein sequence ID" value="KRZ51759.1"/>
    <property type="molecule type" value="Genomic_DNA"/>
</dbReference>
<reference evidence="2 3" key="1">
    <citation type="submission" date="2015-05" db="EMBL/GenBank/DDBJ databases">
        <title>Evolution of Trichinella species and genotypes.</title>
        <authorList>
            <person name="Korhonen P.K."/>
            <person name="Edoardo P."/>
            <person name="Giuseppe L.R."/>
            <person name="Gasser R.B."/>
        </authorList>
    </citation>
    <scope>NUCLEOTIDE SEQUENCE [LARGE SCALE GENOMIC DNA]</scope>
    <source>
        <strain evidence="2">ISS10</strain>
    </source>
</reference>
<dbReference type="Pfam" id="PF25315">
    <property type="entry name" value="BPTI_nem"/>
    <property type="match status" value="1"/>
</dbReference>
<accession>A0A0V1KWP6</accession>
<sequence>LIIVESMIYYYAVLLGFIFVKAFSENTTAEFATNSSILLSLTEAENISEQVEAFSSNHSSDADDVAVEMAKHCPEVRCYGRNCAIVREFNACPVCACPIGSPARGCDRMPKYMYDELFKNGCQNLANPTAPRYPAVTVFRWYRYTNHLDGTDECRIYIYPYCRDYELNVWPSPKTREECYDYCYKTGMP</sequence>
<dbReference type="InterPro" id="IPR057449">
    <property type="entry name" value="BPTI_C_nem"/>
</dbReference>
<protein>
    <recommendedName>
        <fullName evidence="1">BPTI-like C-terminal domain-containing protein</fullName>
    </recommendedName>
</protein>
<proteinExistence type="predicted"/>
<name>A0A0V1KWP6_9BILA</name>